<dbReference type="PROSITE" id="PS50042">
    <property type="entry name" value="CNMP_BINDING_3"/>
    <property type="match status" value="1"/>
</dbReference>
<dbReference type="InterPro" id="IPR002347">
    <property type="entry name" value="SDR_fam"/>
</dbReference>
<dbReference type="AlphaFoldDB" id="A0ABD6AWE1"/>
<accession>A0ABD6AWE1</accession>
<protein>
    <submittedName>
        <fullName evidence="4">SDR family oxidoreductase</fullName>
    </submittedName>
</protein>
<feature type="domain" description="Cyclic nucleotide-binding" evidence="3">
    <location>
        <begin position="125"/>
        <end position="178"/>
    </location>
</feature>
<dbReference type="RefSeq" id="WP_250874165.1">
    <property type="nucleotide sequence ID" value="NZ_JALXFV010000007.1"/>
</dbReference>
<evidence type="ECO:0000313" key="5">
    <source>
        <dbReference type="Proteomes" id="UP001597187"/>
    </source>
</evidence>
<keyword evidence="2" id="KW-0560">Oxidoreductase</keyword>
<proteinExistence type="inferred from homology"/>
<sequence>MAILLTGGSKGIGRAIGERFAEDGDDVFINYHSDDDAANEAADAVESAGGSAYLVKGDVSSPEGAQAVVDEVAAETDHLDQVVHCAVDPLSSPVMEVDPERFTEAVTLNGIGLLYVAQAAFPLLGEGSTIFFMSSRGSDTVVPAYAALGTSKAFGECLIRYLAKELAPHGIRANTVAAGPLDTEAIHSVLDDAEERLAAAAEANPSGRGLAFDDVTEAVHWIASPEAEMVQGQLLFVDGGLYL</sequence>
<dbReference type="InterPro" id="IPR036291">
    <property type="entry name" value="NAD(P)-bd_dom_sf"/>
</dbReference>
<dbReference type="InterPro" id="IPR000595">
    <property type="entry name" value="cNMP-bd_dom"/>
</dbReference>
<gene>
    <name evidence="4" type="ORF">ACFSBT_12995</name>
</gene>
<dbReference type="SUPFAM" id="SSF51735">
    <property type="entry name" value="NAD(P)-binding Rossmann-fold domains"/>
    <property type="match status" value="1"/>
</dbReference>
<reference evidence="4 5" key="1">
    <citation type="journal article" date="2019" name="Int. J. Syst. Evol. Microbiol.">
        <title>The Global Catalogue of Microorganisms (GCM) 10K type strain sequencing project: providing services to taxonomists for standard genome sequencing and annotation.</title>
        <authorList>
            <consortium name="The Broad Institute Genomics Platform"/>
            <consortium name="The Broad Institute Genome Sequencing Center for Infectious Disease"/>
            <person name="Wu L."/>
            <person name="Ma J."/>
        </authorList>
    </citation>
    <scope>NUCLEOTIDE SEQUENCE [LARGE SCALE GENOMIC DNA]</scope>
    <source>
        <strain evidence="4 5">CGMCC 1.12563</strain>
    </source>
</reference>
<dbReference type="PANTHER" id="PTHR43639">
    <property type="entry name" value="OXIDOREDUCTASE, SHORT-CHAIN DEHYDROGENASE/REDUCTASE FAMILY (AFU_ORTHOLOGUE AFUA_5G02870)"/>
    <property type="match status" value="1"/>
</dbReference>
<evidence type="ECO:0000259" key="3">
    <source>
        <dbReference type="PROSITE" id="PS50042"/>
    </source>
</evidence>
<dbReference type="PRINTS" id="PR00081">
    <property type="entry name" value="GDHRDH"/>
</dbReference>
<comment type="similarity">
    <text evidence="1">Belongs to the short-chain dehydrogenases/reductases (SDR) family.</text>
</comment>
<dbReference type="PANTHER" id="PTHR43639:SF1">
    <property type="entry name" value="SHORT-CHAIN DEHYDROGENASE_REDUCTASE FAMILY PROTEIN"/>
    <property type="match status" value="1"/>
</dbReference>
<dbReference type="Proteomes" id="UP001597187">
    <property type="component" value="Unassembled WGS sequence"/>
</dbReference>
<evidence type="ECO:0000313" key="4">
    <source>
        <dbReference type="EMBL" id="MFD1514193.1"/>
    </source>
</evidence>
<organism evidence="4 5">
    <name type="scientific">Halomarina rubra</name>
    <dbReference type="NCBI Taxonomy" id="2071873"/>
    <lineage>
        <taxon>Archaea</taxon>
        <taxon>Methanobacteriati</taxon>
        <taxon>Methanobacteriota</taxon>
        <taxon>Stenosarchaea group</taxon>
        <taxon>Halobacteria</taxon>
        <taxon>Halobacteriales</taxon>
        <taxon>Natronomonadaceae</taxon>
        <taxon>Halomarina</taxon>
    </lineage>
</organism>
<dbReference type="GO" id="GO:0016491">
    <property type="term" value="F:oxidoreductase activity"/>
    <property type="evidence" value="ECO:0007669"/>
    <property type="project" value="UniProtKB-KW"/>
</dbReference>
<keyword evidence="5" id="KW-1185">Reference proteome</keyword>
<dbReference type="Gene3D" id="3.40.50.720">
    <property type="entry name" value="NAD(P)-binding Rossmann-like Domain"/>
    <property type="match status" value="1"/>
</dbReference>
<comment type="caution">
    <text evidence="4">The sequence shown here is derived from an EMBL/GenBank/DDBJ whole genome shotgun (WGS) entry which is preliminary data.</text>
</comment>
<dbReference type="Pfam" id="PF13561">
    <property type="entry name" value="adh_short_C2"/>
    <property type="match status" value="1"/>
</dbReference>
<evidence type="ECO:0000256" key="2">
    <source>
        <dbReference type="ARBA" id="ARBA00023002"/>
    </source>
</evidence>
<name>A0ABD6AWE1_9EURY</name>
<evidence type="ECO:0000256" key="1">
    <source>
        <dbReference type="ARBA" id="ARBA00006484"/>
    </source>
</evidence>
<dbReference type="EMBL" id="JBHUDC010000007">
    <property type="protein sequence ID" value="MFD1514193.1"/>
    <property type="molecule type" value="Genomic_DNA"/>
</dbReference>